<dbReference type="RefSeq" id="WP_251805786.1">
    <property type="nucleotide sequence ID" value="NZ_CP166679.1"/>
</dbReference>
<dbReference type="Pfam" id="PF20242">
    <property type="entry name" value="Emfourin"/>
    <property type="match status" value="1"/>
</dbReference>
<accession>A0ABW5VJ24</accession>
<gene>
    <name evidence="1" type="ORF">ACFS1K_10495</name>
</gene>
<organism evidence="1 2">
    <name type="scientific">Arenibacter antarcticus</name>
    <dbReference type="NCBI Taxonomy" id="2040469"/>
    <lineage>
        <taxon>Bacteria</taxon>
        <taxon>Pseudomonadati</taxon>
        <taxon>Bacteroidota</taxon>
        <taxon>Flavobacteriia</taxon>
        <taxon>Flavobacteriales</taxon>
        <taxon>Flavobacteriaceae</taxon>
        <taxon>Arenibacter</taxon>
    </lineage>
</organism>
<reference evidence="2" key="1">
    <citation type="journal article" date="2019" name="Int. J. Syst. Evol. Microbiol.">
        <title>The Global Catalogue of Microorganisms (GCM) 10K type strain sequencing project: providing services to taxonomists for standard genome sequencing and annotation.</title>
        <authorList>
            <consortium name="The Broad Institute Genomics Platform"/>
            <consortium name="The Broad Institute Genome Sequencing Center for Infectious Disease"/>
            <person name="Wu L."/>
            <person name="Ma J."/>
        </authorList>
    </citation>
    <scope>NUCLEOTIDE SEQUENCE [LARGE SCALE GENOMIC DNA]</scope>
    <source>
        <strain evidence="2">KCTC 52924</strain>
    </source>
</reference>
<name>A0ABW5VJ24_9FLAO</name>
<protein>
    <submittedName>
        <fullName evidence="1">Protealysin inhibitor emfourin</fullName>
    </submittedName>
</protein>
<evidence type="ECO:0000313" key="1">
    <source>
        <dbReference type="EMBL" id="MFD2790193.1"/>
    </source>
</evidence>
<evidence type="ECO:0000313" key="2">
    <source>
        <dbReference type="Proteomes" id="UP001597532"/>
    </source>
</evidence>
<comment type="caution">
    <text evidence="1">The sequence shown here is derived from an EMBL/GenBank/DDBJ whole genome shotgun (WGS) entry which is preliminary data.</text>
</comment>
<dbReference type="InterPro" id="IPR049457">
    <property type="entry name" value="Emfourin"/>
</dbReference>
<dbReference type="Proteomes" id="UP001597532">
    <property type="component" value="Unassembled WGS sequence"/>
</dbReference>
<dbReference type="EMBL" id="JBHUOK010000030">
    <property type="protein sequence ID" value="MFD2790193.1"/>
    <property type="molecule type" value="Genomic_DNA"/>
</dbReference>
<proteinExistence type="predicted"/>
<sequence length="88" mass="10421">MKYEIDIEGGFAGIPRTYKGERSLEKEEKTKLLHSLQKPILDKNKKARDAFSYKLKLTDNDIDYNFEFDEFNIPKEVRMFIDSVIKTK</sequence>
<keyword evidence="2" id="KW-1185">Reference proteome</keyword>